<evidence type="ECO:0000313" key="4">
    <source>
        <dbReference type="EMBL" id="OTO08834.1"/>
    </source>
</evidence>
<gene>
    <name evidence="4" type="ORF">A5880_001834</name>
    <name evidence="3" type="ORF">A5880_001924</name>
</gene>
<dbReference type="AlphaFoldDB" id="A0A242CF00"/>
<organism evidence="4">
    <name type="scientific">Candidatus Enterococcus mansonii</name>
    <dbReference type="NCBI Taxonomy" id="1834181"/>
    <lineage>
        <taxon>Bacteria</taxon>
        <taxon>Bacillati</taxon>
        <taxon>Bacillota</taxon>
        <taxon>Bacilli</taxon>
        <taxon>Lactobacillales</taxon>
        <taxon>Enterococcaceae</taxon>
        <taxon>Enterococcus</taxon>
    </lineage>
</organism>
<feature type="signal peptide" evidence="1">
    <location>
        <begin position="1"/>
        <end position="23"/>
    </location>
</feature>
<dbReference type="OrthoDB" id="2356942at2"/>
<proteinExistence type="predicted"/>
<keyword evidence="5" id="KW-1185">Reference proteome</keyword>
<dbReference type="EMBL" id="NGLE02000001">
    <property type="protein sequence ID" value="MEI5994366.1"/>
    <property type="molecule type" value="Genomic_DNA"/>
</dbReference>
<accession>A0A242CF00</accession>
<evidence type="ECO:0000259" key="2">
    <source>
        <dbReference type="Pfam" id="PF13731"/>
    </source>
</evidence>
<evidence type="ECO:0000256" key="1">
    <source>
        <dbReference type="SAM" id="SignalP"/>
    </source>
</evidence>
<dbReference type="EMBL" id="NGLE01000002">
    <property type="protein sequence ID" value="OTO08834.1"/>
    <property type="molecule type" value="Genomic_DNA"/>
</dbReference>
<evidence type="ECO:0000313" key="3">
    <source>
        <dbReference type="EMBL" id="MEI5994366.1"/>
    </source>
</evidence>
<name>A0A242CF00_9ENTE</name>
<keyword evidence="1" id="KW-0732">Signal</keyword>
<evidence type="ECO:0000313" key="5">
    <source>
        <dbReference type="Proteomes" id="UP000195139"/>
    </source>
</evidence>
<reference evidence="4" key="1">
    <citation type="submission" date="2017-05" db="EMBL/GenBank/DDBJ databases">
        <title>The Genome Sequence of Enterococcus sp. 4G2_DIV0659.</title>
        <authorList>
            <consortium name="The Broad Institute Genomics Platform"/>
            <consortium name="The Broad Institute Genomic Center for Infectious Diseases"/>
            <person name="Earl A."/>
            <person name="Manson A."/>
            <person name="Schwartman J."/>
            <person name="Gilmore M."/>
            <person name="Abouelleil A."/>
            <person name="Cao P."/>
            <person name="Chapman S."/>
            <person name="Cusick C."/>
            <person name="Shea T."/>
            <person name="Young S."/>
            <person name="Neafsey D."/>
            <person name="Nusbaum C."/>
            <person name="Birren B."/>
        </authorList>
    </citation>
    <scope>NUCLEOTIDE SEQUENCE [LARGE SCALE GENOMIC DNA]</scope>
    <source>
        <strain evidence="4">4G2_DIV0659</strain>
    </source>
</reference>
<feature type="chain" id="PRO_5012444547" description="WxL domain-containing protein" evidence="1">
    <location>
        <begin position="24"/>
        <end position="219"/>
    </location>
</feature>
<feature type="domain" description="WxL" evidence="2">
    <location>
        <begin position="25"/>
        <end position="216"/>
    </location>
</feature>
<reference evidence="3 5" key="2">
    <citation type="submission" date="2018-07" db="EMBL/GenBank/DDBJ databases">
        <title>The Genome Sequence of Enterococcus sp. DIV0659b.</title>
        <authorList>
            <consortium name="The Broad Institute Genomics Platform"/>
            <consortium name="The Broad Institute Genomic Center for Infectious Diseases"/>
            <person name="Earl A."/>
            <person name="Manson A."/>
            <person name="Schwartman J."/>
            <person name="Gilmore M."/>
            <person name="Abouelleil A."/>
            <person name="Cao P."/>
            <person name="Chapman S."/>
            <person name="Cusick C."/>
            <person name="Shea T."/>
            <person name="Young S."/>
            <person name="Neafsey D."/>
            <person name="Nusbaum C."/>
            <person name="Birren B."/>
        </authorList>
    </citation>
    <scope>NUCLEOTIDE SEQUENCE [LARGE SCALE GENOMIC DNA]</scope>
    <source>
        <strain evidence="3 5">4G2_DIV0659</strain>
    </source>
</reference>
<sequence length="219" mass="22560">MKKIILPLLFLGCAFLGNQQVMAADSVMTEGVATLEALDEEEAGVVGPIMPDPDNPGGTGQTGLLTIDAVPQFNFKGTGLSGIFTDTLTNSQIAANYVRNAQVTDRRGTAEGWSLGLNISPFKSNGTALKGMTLTIPVSVVPVDGNTSAEPSLVNNIQGIVDTTSGLDAGPIVVAEQGEGLGTWLTEFQVAEAVISDGNAAGAYTSTFTWSLSALPIGE</sequence>
<comment type="caution">
    <text evidence="4">The sequence shown here is derived from an EMBL/GenBank/DDBJ whole genome shotgun (WGS) entry which is preliminary data.</text>
</comment>
<dbReference type="InterPro" id="IPR027994">
    <property type="entry name" value="WxL_dom"/>
</dbReference>
<dbReference type="Proteomes" id="UP000195139">
    <property type="component" value="Unassembled WGS sequence"/>
</dbReference>
<dbReference type="Pfam" id="PF13731">
    <property type="entry name" value="WxL"/>
    <property type="match status" value="1"/>
</dbReference>
<dbReference type="RefSeq" id="WP_086330743.1">
    <property type="nucleotide sequence ID" value="NZ_NGLE02000001.1"/>
</dbReference>
<protein>
    <recommendedName>
        <fullName evidence="2">WxL domain-containing protein</fullName>
    </recommendedName>
</protein>
<dbReference type="STRING" id="1834181.A5880_001834"/>